<dbReference type="GO" id="GO:0005886">
    <property type="term" value="C:plasma membrane"/>
    <property type="evidence" value="ECO:0007669"/>
    <property type="project" value="TreeGrafter"/>
</dbReference>
<dbReference type="InterPro" id="IPR050351">
    <property type="entry name" value="BphY/WalK/GraS-like"/>
</dbReference>
<dbReference type="SMART" id="SM00387">
    <property type="entry name" value="HATPase_c"/>
    <property type="match status" value="1"/>
</dbReference>
<dbReference type="Proteomes" id="UP000824087">
    <property type="component" value="Unassembled WGS sequence"/>
</dbReference>
<keyword evidence="7" id="KW-0472">Membrane</keyword>
<dbReference type="SMART" id="SM00388">
    <property type="entry name" value="HisKA"/>
    <property type="match status" value="1"/>
</dbReference>
<dbReference type="GO" id="GO:0004721">
    <property type="term" value="F:phosphoprotein phosphatase activity"/>
    <property type="evidence" value="ECO:0007669"/>
    <property type="project" value="TreeGrafter"/>
</dbReference>
<evidence type="ECO:0000256" key="3">
    <source>
        <dbReference type="ARBA" id="ARBA00022553"/>
    </source>
</evidence>
<evidence type="ECO:0000259" key="8">
    <source>
        <dbReference type="PROSITE" id="PS50109"/>
    </source>
</evidence>
<organism evidence="9 10">
    <name type="scientific">Candidatus Fimihabitans intestinipullorum</name>
    <dbReference type="NCBI Taxonomy" id="2840820"/>
    <lineage>
        <taxon>Bacteria</taxon>
        <taxon>Bacillati</taxon>
        <taxon>Mycoplasmatota</taxon>
        <taxon>Mycoplasmatota incertae sedis</taxon>
        <taxon>Candidatus Fimihabitans</taxon>
    </lineage>
</organism>
<keyword evidence="4" id="KW-0808">Transferase</keyword>
<dbReference type="InterPro" id="IPR036097">
    <property type="entry name" value="HisK_dim/P_sf"/>
</dbReference>
<dbReference type="GO" id="GO:0000155">
    <property type="term" value="F:phosphorelay sensor kinase activity"/>
    <property type="evidence" value="ECO:0007669"/>
    <property type="project" value="InterPro"/>
</dbReference>
<dbReference type="PANTHER" id="PTHR45453">
    <property type="entry name" value="PHOSPHATE REGULON SENSOR PROTEIN PHOR"/>
    <property type="match status" value="1"/>
</dbReference>
<evidence type="ECO:0000256" key="6">
    <source>
        <dbReference type="ARBA" id="ARBA00023012"/>
    </source>
</evidence>
<reference evidence="9" key="1">
    <citation type="submission" date="2020-10" db="EMBL/GenBank/DDBJ databases">
        <authorList>
            <person name="Gilroy R."/>
        </authorList>
    </citation>
    <scope>NUCLEOTIDE SEQUENCE</scope>
    <source>
        <strain evidence="9">CHK197-8231</strain>
    </source>
</reference>
<keyword evidence="5 9" id="KW-0418">Kinase</keyword>
<protein>
    <recommendedName>
        <fullName evidence="2">histidine kinase</fullName>
        <ecNumber evidence="2">2.7.13.3</ecNumber>
    </recommendedName>
</protein>
<reference evidence="9" key="2">
    <citation type="journal article" date="2021" name="PeerJ">
        <title>Extensive microbial diversity within the chicken gut microbiome revealed by metagenomics and culture.</title>
        <authorList>
            <person name="Gilroy R."/>
            <person name="Ravi A."/>
            <person name="Getino M."/>
            <person name="Pursley I."/>
            <person name="Horton D.L."/>
            <person name="Alikhan N.F."/>
            <person name="Baker D."/>
            <person name="Gharbi K."/>
            <person name="Hall N."/>
            <person name="Watson M."/>
            <person name="Adriaenssens E.M."/>
            <person name="Foster-Nyarko E."/>
            <person name="Jarju S."/>
            <person name="Secka A."/>
            <person name="Antonio M."/>
            <person name="Oren A."/>
            <person name="Chaudhuri R.R."/>
            <person name="La Ragione R."/>
            <person name="Hildebrand F."/>
            <person name="Pallen M.J."/>
        </authorList>
    </citation>
    <scope>NUCLEOTIDE SEQUENCE</scope>
    <source>
        <strain evidence="9">CHK197-8231</strain>
    </source>
</reference>
<keyword evidence="3" id="KW-0597">Phosphoprotein</keyword>
<feature type="transmembrane region" description="Helical" evidence="7">
    <location>
        <begin position="108"/>
        <end position="128"/>
    </location>
</feature>
<evidence type="ECO:0000256" key="4">
    <source>
        <dbReference type="ARBA" id="ARBA00022679"/>
    </source>
</evidence>
<keyword evidence="7" id="KW-1133">Transmembrane helix</keyword>
<dbReference type="Gene3D" id="3.30.565.10">
    <property type="entry name" value="Histidine kinase-like ATPase, C-terminal domain"/>
    <property type="match status" value="1"/>
</dbReference>
<dbReference type="EMBL" id="DVML01000020">
    <property type="protein sequence ID" value="HIU22607.1"/>
    <property type="molecule type" value="Genomic_DNA"/>
</dbReference>
<feature type="domain" description="Histidine kinase" evidence="8">
    <location>
        <begin position="195"/>
        <end position="406"/>
    </location>
</feature>
<feature type="transmembrane region" description="Helical" evidence="7">
    <location>
        <begin position="6"/>
        <end position="28"/>
    </location>
</feature>
<dbReference type="InterPro" id="IPR005467">
    <property type="entry name" value="His_kinase_dom"/>
</dbReference>
<comment type="caution">
    <text evidence="9">The sequence shown here is derived from an EMBL/GenBank/DDBJ whole genome shotgun (WGS) entry which is preliminary data.</text>
</comment>
<sequence>MLESKYLHRLMIIFIALVFLTTCIMLLWTRQHYHMYEQELIEQNAELTGSIISHHPELEEDIIESILSDENNTEVGMEILEKYGLGDTEAYYRIHDLRALEEKMETDAIWMVLISFGIVALVFFFYVVREHKKVKELNRYMNRILNGDYSLDIRDYEEGEMSHLKNEIYKMTVLLKEKSDGAMKDKLALEETLSDISHQIKTPLTSMYVMNDLLSDSDMDADTRQEFLNKNRKQLERIEWLVSSLLKLSRMESGMVQMKHDRINVKKLVTKAIDPLRIPIELKNQKLVVNVKKNLSIIGDEAWLTEALVNILKNAHEHTDEEGTITISASDNPIYKEISIADNGCGIDKEDLPHLFERFYKAKTSKSDSVGIGLHLAEKIVKSMNGEILVESEVLKGTTFRLRFYK</sequence>
<name>A0A9D1HUM4_9BACT</name>
<dbReference type="PROSITE" id="PS50109">
    <property type="entry name" value="HIS_KIN"/>
    <property type="match status" value="1"/>
</dbReference>
<dbReference type="SUPFAM" id="SSF55874">
    <property type="entry name" value="ATPase domain of HSP90 chaperone/DNA topoisomerase II/histidine kinase"/>
    <property type="match status" value="1"/>
</dbReference>
<evidence type="ECO:0000256" key="2">
    <source>
        <dbReference type="ARBA" id="ARBA00012438"/>
    </source>
</evidence>
<dbReference type="InterPro" id="IPR003661">
    <property type="entry name" value="HisK_dim/P_dom"/>
</dbReference>
<dbReference type="InterPro" id="IPR003594">
    <property type="entry name" value="HATPase_dom"/>
</dbReference>
<keyword evidence="6" id="KW-0902">Two-component regulatory system</keyword>
<evidence type="ECO:0000256" key="1">
    <source>
        <dbReference type="ARBA" id="ARBA00000085"/>
    </source>
</evidence>
<dbReference type="InterPro" id="IPR036890">
    <property type="entry name" value="HATPase_C_sf"/>
</dbReference>
<dbReference type="InterPro" id="IPR004358">
    <property type="entry name" value="Sig_transdc_His_kin-like_C"/>
</dbReference>
<comment type="catalytic activity">
    <reaction evidence="1">
        <text>ATP + protein L-histidine = ADP + protein N-phospho-L-histidine.</text>
        <dbReference type="EC" id="2.7.13.3"/>
    </reaction>
</comment>
<dbReference type="AlphaFoldDB" id="A0A9D1HUM4"/>
<dbReference type="Pfam" id="PF00512">
    <property type="entry name" value="HisKA"/>
    <property type="match status" value="1"/>
</dbReference>
<evidence type="ECO:0000256" key="5">
    <source>
        <dbReference type="ARBA" id="ARBA00022777"/>
    </source>
</evidence>
<dbReference type="GO" id="GO:0016036">
    <property type="term" value="P:cellular response to phosphate starvation"/>
    <property type="evidence" value="ECO:0007669"/>
    <property type="project" value="TreeGrafter"/>
</dbReference>
<accession>A0A9D1HUM4</accession>
<dbReference type="PANTHER" id="PTHR45453:SF1">
    <property type="entry name" value="PHOSPHATE REGULON SENSOR PROTEIN PHOR"/>
    <property type="match status" value="1"/>
</dbReference>
<dbReference type="SUPFAM" id="SSF47384">
    <property type="entry name" value="Homodimeric domain of signal transducing histidine kinase"/>
    <property type="match status" value="1"/>
</dbReference>
<dbReference type="PRINTS" id="PR00344">
    <property type="entry name" value="BCTRLSENSOR"/>
</dbReference>
<keyword evidence="7" id="KW-0812">Transmembrane</keyword>
<dbReference type="Pfam" id="PF02518">
    <property type="entry name" value="HATPase_c"/>
    <property type="match status" value="1"/>
</dbReference>
<proteinExistence type="predicted"/>
<gene>
    <name evidence="9" type="ORF">IAD49_03390</name>
</gene>
<dbReference type="CDD" id="cd00082">
    <property type="entry name" value="HisKA"/>
    <property type="match status" value="1"/>
</dbReference>
<dbReference type="EC" id="2.7.13.3" evidence="2"/>
<evidence type="ECO:0000313" key="9">
    <source>
        <dbReference type="EMBL" id="HIU22607.1"/>
    </source>
</evidence>
<dbReference type="CDD" id="cd00075">
    <property type="entry name" value="HATPase"/>
    <property type="match status" value="1"/>
</dbReference>
<evidence type="ECO:0000313" key="10">
    <source>
        <dbReference type="Proteomes" id="UP000824087"/>
    </source>
</evidence>
<evidence type="ECO:0000256" key="7">
    <source>
        <dbReference type="SAM" id="Phobius"/>
    </source>
</evidence>
<dbReference type="Gene3D" id="1.10.287.130">
    <property type="match status" value="1"/>
</dbReference>